<dbReference type="InterPro" id="IPR005225">
    <property type="entry name" value="Small_GTP-bd"/>
</dbReference>
<dbReference type="InterPro" id="IPR003578">
    <property type="entry name" value="Small_GTPase_Rho"/>
</dbReference>
<evidence type="ECO:0000256" key="1">
    <source>
        <dbReference type="ARBA" id="ARBA00022481"/>
    </source>
</evidence>
<dbReference type="SMART" id="SM00175">
    <property type="entry name" value="RAB"/>
    <property type="match status" value="1"/>
</dbReference>
<organism evidence="4 5">
    <name type="scientific">Serendipita vermifera MAFF 305830</name>
    <dbReference type="NCBI Taxonomy" id="933852"/>
    <lineage>
        <taxon>Eukaryota</taxon>
        <taxon>Fungi</taxon>
        <taxon>Dikarya</taxon>
        <taxon>Basidiomycota</taxon>
        <taxon>Agaricomycotina</taxon>
        <taxon>Agaricomycetes</taxon>
        <taxon>Sebacinales</taxon>
        <taxon>Serendipitaceae</taxon>
        <taxon>Serendipita</taxon>
    </lineage>
</organism>
<dbReference type="EMBL" id="KN824306">
    <property type="protein sequence ID" value="KIM26431.1"/>
    <property type="molecule type" value="Genomic_DNA"/>
</dbReference>
<sequence length="197" mass="22281">MSVRRKLVVAGEHGVGKTCLLMGFVHGYEPEYYVDIPTIMDLTDVHVEVEGKPMALTLWDVHDDGHNMSRRLRPLIYMESHVFLLCFSIESPDSFKRVSAIWLSEIKRLSPLSPILLIGCKKDLRENGKHAGSSVKQFISCEQGKQAALAMGLCEYLECSTKNGEGMREVLLRASEIAYHHVFPQHARRRRSGCIIL</sequence>
<dbReference type="Proteomes" id="UP000054097">
    <property type="component" value="Unassembled WGS sequence"/>
</dbReference>
<dbReference type="PROSITE" id="PS51419">
    <property type="entry name" value="RAB"/>
    <property type="match status" value="1"/>
</dbReference>
<keyword evidence="1" id="KW-0488">Methylation</keyword>
<dbReference type="PROSITE" id="PS51420">
    <property type="entry name" value="RHO"/>
    <property type="match status" value="1"/>
</dbReference>
<dbReference type="PANTHER" id="PTHR24072">
    <property type="entry name" value="RHO FAMILY GTPASE"/>
    <property type="match status" value="1"/>
</dbReference>
<evidence type="ECO:0000313" key="4">
    <source>
        <dbReference type="EMBL" id="KIM26431.1"/>
    </source>
</evidence>
<dbReference type="AlphaFoldDB" id="A0A0C3B4L4"/>
<keyword evidence="2" id="KW-0547">Nucleotide-binding</keyword>
<dbReference type="HOGENOM" id="CLU_041217_21_2_1"/>
<evidence type="ECO:0000256" key="2">
    <source>
        <dbReference type="ARBA" id="ARBA00022741"/>
    </source>
</evidence>
<dbReference type="GO" id="GO:0007264">
    <property type="term" value="P:small GTPase-mediated signal transduction"/>
    <property type="evidence" value="ECO:0007669"/>
    <property type="project" value="InterPro"/>
</dbReference>
<dbReference type="NCBIfam" id="TIGR00231">
    <property type="entry name" value="small_GTP"/>
    <property type="match status" value="1"/>
</dbReference>
<name>A0A0C3B4L4_SERVB</name>
<dbReference type="Gene3D" id="3.40.50.300">
    <property type="entry name" value="P-loop containing nucleotide triphosphate hydrolases"/>
    <property type="match status" value="1"/>
</dbReference>
<evidence type="ECO:0000256" key="3">
    <source>
        <dbReference type="ARBA" id="ARBA00023134"/>
    </source>
</evidence>
<keyword evidence="3" id="KW-0342">GTP-binding</keyword>
<dbReference type="SUPFAM" id="SSF52540">
    <property type="entry name" value="P-loop containing nucleoside triphosphate hydrolases"/>
    <property type="match status" value="1"/>
</dbReference>
<dbReference type="PRINTS" id="PR00449">
    <property type="entry name" value="RASTRNSFRMNG"/>
</dbReference>
<dbReference type="SMART" id="SM00173">
    <property type="entry name" value="RAS"/>
    <property type="match status" value="1"/>
</dbReference>
<dbReference type="InterPro" id="IPR027417">
    <property type="entry name" value="P-loop_NTPase"/>
</dbReference>
<reference evidence="5" key="2">
    <citation type="submission" date="2015-01" db="EMBL/GenBank/DDBJ databases">
        <title>Evolutionary Origins and Diversification of the Mycorrhizal Mutualists.</title>
        <authorList>
            <consortium name="DOE Joint Genome Institute"/>
            <consortium name="Mycorrhizal Genomics Consortium"/>
            <person name="Kohler A."/>
            <person name="Kuo A."/>
            <person name="Nagy L.G."/>
            <person name="Floudas D."/>
            <person name="Copeland A."/>
            <person name="Barry K.W."/>
            <person name="Cichocki N."/>
            <person name="Veneault-Fourrey C."/>
            <person name="LaButti K."/>
            <person name="Lindquist E.A."/>
            <person name="Lipzen A."/>
            <person name="Lundell T."/>
            <person name="Morin E."/>
            <person name="Murat C."/>
            <person name="Riley R."/>
            <person name="Ohm R."/>
            <person name="Sun H."/>
            <person name="Tunlid A."/>
            <person name="Henrissat B."/>
            <person name="Grigoriev I.V."/>
            <person name="Hibbett D.S."/>
            <person name="Martin F."/>
        </authorList>
    </citation>
    <scope>NUCLEOTIDE SEQUENCE [LARGE SCALE GENOMIC DNA]</scope>
    <source>
        <strain evidence="5">MAFF 305830</strain>
    </source>
</reference>
<protein>
    <submittedName>
        <fullName evidence="4">Uncharacterized protein</fullName>
    </submittedName>
</protein>
<dbReference type="Pfam" id="PF00071">
    <property type="entry name" value="Ras"/>
    <property type="match status" value="1"/>
</dbReference>
<dbReference type="SMART" id="SM00174">
    <property type="entry name" value="RHO"/>
    <property type="match status" value="1"/>
</dbReference>
<accession>A0A0C3B4L4</accession>
<dbReference type="GO" id="GO:0003924">
    <property type="term" value="F:GTPase activity"/>
    <property type="evidence" value="ECO:0007669"/>
    <property type="project" value="InterPro"/>
</dbReference>
<dbReference type="STRING" id="933852.A0A0C3B4L4"/>
<dbReference type="GO" id="GO:0005525">
    <property type="term" value="F:GTP binding"/>
    <property type="evidence" value="ECO:0007669"/>
    <property type="project" value="UniProtKB-KW"/>
</dbReference>
<dbReference type="OrthoDB" id="8830751at2759"/>
<dbReference type="CDD" id="cd00157">
    <property type="entry name" value="Rho"/>
    <property type="match status" value="1"/>
</dbReference>
<evidence type="ECO:0000313" key="5">
    <source>
        <dbReference type="Proteomes" id="UP000054097"/>
    </source>
</evidence>
<gene>
    <name evidence="4" type="ORF">M408DRAFT_193204</name>
</gene>
<dbReference type="PROSITE" id="PS51421">
    <property type="entry name" value="RAS"/>
    <property type="match status" value="1"/>
</dbReference>
<dbReference type="InterPro" id="IPR001806">
    <property type="entry name" value="Small_GTPase"/>
</dbReference>
<proteinExistence type="predicted"/>
<reference evidence="4 5" key="1">
    <citation type="submission" date="2014-04" db="EMBL/GenBank/DDBJ databases">
        <authorList>
            <consortium name="DOE Joint Genome Institute"/>
            <person name="Kuo A."/>
            <person name="Zuccaro A."/>
            <person name="Kohler A."/>
            <person name="Nagy L.G."/>
            <person name="Floudas D."/>
            <person name="Copeland A."/>
            <person name="Barry K.W."/>
            <person name="Cichocki N."/>
            <person name="Veneault-Fourrey C."/>
            <person name="LaButti K."/>
            <person name="Lindquist E.A."/>
            <person name="Lipzen A."/>
            <person name="Lundell T."/>
            <person name="Morin E."/>
            <person name="Murat C."/>
            <person name="Sun H."/>
            <person name="Tunlid A."/>
            <person name="Henrissat B."/>
            <person name="Grigoriev I.V."/>
            <person name="Hibbett D.S."/>
            <person name="Martin F."/>
            <person name="Nordberg H.P."/>
            <person name="Cantor M.N."/>
            <person name="Hua S.X."/>
        </authorList>
    </citation>
    <scope>NUCLEOTIDE SEQUENCE [LARGE SCALE GENOMIC DNA]</scope>
    <source>
        <strain evidence="4 5">MAFF 305830</strain>
    </source>
</reference>
<keyword evidence="5" id="KW-1185">Reference proteome</keyword>